<gene>
    <name evidence="1" type="primary">mobC</name>
    <name evidence="1" type="ORF">H6G03_27640</name>
</gene>
<dbReference type="EMBL" id="JACJPW010000095">
    <property type="protein sequence ID" value="MBD2184800.1"/>
    <property type="molecule type" value="Genomic_DNA"/>
</dbReference>
<dbReference type="Proteomes" id="UP000641646">
    <property type="component" value="Unassembled WGS sequence"/>
</dbReference>
<protein>
    <submittedName>
        <fullName evidence="1">Plasmid mobilization relaxosome protein MobC</fullName>
    </submittedName>
</protein>
<comment type="caution">
    <text evidence="1">The sequence shown here is derived from an EMBL/GenBank/DDBJ whole genome shotgun (WGS) entry which is preliminary data.</text>
</comment>
<name>A0A926VJB8_9CYAN</name>
<reference evidence="1" key="1">
    <citation type="journal article" date="2015" name="ISME J.">
        <title>Draft Genome Sequence of Streptomyces incarnatus NRRL8089, which Produces the Nucleoside Antibiotic Sinefungin.</title>
        <authorList>
            <person name="Oshima K."/>
            <person name="Hattori M."/>
            <person name="Shimizu H."/>
            <person name="Fukuda K."/>
            <person name="Nemoto M."/>
            <person name="Inagaki K."/>
            <person name="Tamura T."/>
        </authorList>
    </citation>
    <scope>NUCLEOTIDE SEQUENCE</scope>
    <source>
        <strain evidence="1">FACHB-1375</strain>
    </source>
</reference>
<keyword evidence="2" id="KW-1185">Reference proteome</keyword>
<dbReference type="Pfam" id="PF21983">
    <property type="entry name" value="NikA-like"/>
    <property type="match status" value="1"/>
</dbReference>
<organism evidence="1 2">
    <name type="scientific">Aerosakkonema funiforme FACHB-1375</name>
    <dbReference type="NCBI Taxonomy" id="2949571"/>
    <lineage>
        <taxon>Bacteria</taxon>
        <taxon>Bacillati</taxon>
        <taxon>Cyanobacteriota</taxon>
        <taxon>Cyanophyceae</taxon>
        <taxon>Oscillatoriophycideae</taxon>
        <taxon>Aerosakkonematales</taxon>
        <taxon>Aerosakkonemataceae</taxon>
        <taxon>Aerosakkonema</taxon>
    </lineage>
</organism>
<sequence length="121" mass="13515">MQRSKTVIIRLTQKERELAEVKAVSAGLSLSELFRASTLKRRLPRKVTHIAADTYRELAKIGVNLNQLTKAANAAIKLGQTPPANPELLENLETLLKKVRRELVEIDVVADLEDADDWEAS</sequence>
<reference evidence="1" key="2">
    <citation type="submission" date="2020-08" db="EMBL/GenBank/DDBJ databases">
        <authorList>
            <person name="Chen M."/>
            <person name="Teng W."/>
            <person name="Zhao L."/>
            <person name="Hu C."/>
            <person name="Zhou Y."/>
            <person name="Han B."/>
            <person name="Song L."/>
            <person name="Shu W."/>
        </authorList>
    </citation>
    <scope>NUCLEOTIDE SEQUENCE</scope>
    <source>
        <strain evidence="1">FACHB-1375</strain>
    </source>
</reference>
<accession>A0A926VJB8</accession>
<dbReference type="InterPro" id="IPR053842">
    <property type="entry name" value="NikA-like"/>
</dbReference>
<dbReference type="RefSeq" id="WP_190471912.1">
    <property type="nucleotide sequence ID" value="NZ_JACJPW010000095.1"/>
</dbReference>
<proteinExistence type="predicted"/>
<evidence type="ECO:0000313" key="2">
    <source>
        <dbReference type="Proteomes" id="UP000641646"/>
    </source>
</evidence>
<dbReference type="AlphaFoldDB" id="A0A926VJB8"/>
<evidence type="ECO:0000313" key="1">
    <source>
        <dbReference type="EMBL" id="MBD2184800.1"/>
    </source>
</evidence>